<dbReference type="AlphaFoldDB" id="A0A1X0IEQ2"/>
<dbReference type="InterPro" id="IPR036291">
    <property type="entry name" value="NAD(P)-bd_dom_sf"/>
</dbReference>
<dbReference type="STRING" id="590652.BST39_03920"/>
<sequence length="254" mass="26327">MSRLKGQVAIVTGAGQGIGRGIAVRLAAEGASVCAASRTHSRVADVVEQITASGGTAIAIGCDVSDIDALKGVIDRTVSEFGSPTILVNNAQSGVSAGVPVPLEDTTSDMVQSAMNGGLFPTFHAMQMCLPYMKQTGGTIVNMASSTGVDGDPGFSAYGTNKEAIRGLTKHAAKEWGRYGITVNVLCPAALTENVAKYAEQHSRWFDGVLKKVPLGRLGDSETDIAPVIVSLATDLRYVTGATLMVDGGRTLLR</sequence>
<evidence type="ECO:0000256" key="2">
    <source>
        <dbReference type="ARBA" id="ARBA00023002"/>
    </source>
</evidence>
<dbReference type="EMBL" id="MVIE01000004">
    <property type="protein sequence ID" value="ORB45384.1"/>
    <property type="molecule type" value="Genomic_DNA"/>
</dbReference>
<gene>
    <name evidence="3" type="ORF">BST39_03920</name>
</gene>
<dbReference type="PANTHER" id="PTHR43639:SF1">
    <property type="entry name" value="SHORT-CHAIN DEHYDROGENASE_REDUCTASE FAMILY PROTEIN"/>
    <property type="match status" value="1"/>
</dbReference>
<keyword evidence="2" id="KW-0560">Oxidoreductase</keyword>
<dbReference type="Proteomes" id="UP000192513">
    <property type="component" value="Unassembled WGS sequence"/>
</dbReference>
<dbReference type="CDD" id="cd05233">
    <property type="entry name" value="SDR_c"/>
    <property type="match status" value="1"/>
</dbReference>
<dbReference type="SUPFAM" id="SSF51735">
    <property type="entry name" value="NAD(P)-binding Rossmann-fold domains"/>
    <property type="match status" value="1"/>
</dbReference>
<evidence type="ECO:0000313" key="4">
    <source>
        <dbReference type="Proteomes" id="UP000192513"/>
    </source>
</evidence>
<name>A0A1X0IEQ2_9MYCO</name>
<dbReference type="FunFam" id="3.40.50.720:FF:000084">
    <property type="entry name" value="Short-chain dehydrogenase reductase"/>
    <property type="match status" value="1"/>
</dbReference>
<keyword evidence="4" id="KW-1185">Reference proteome</keyword>
<accession>A0A1X0IEQ2</accession>
<dbReference type="PRINTS" id="PR00080">
    <property type="entry name" value="SDRFAMILY"/>
</dbReference>
<dbReference type="RefSeq" id="WP_083169307.1">
    <property type="nucleotide sequence ID" value="NZ_AP022619.1"/>
</dbReference>
<dbReference type="InterPro" id="IPR002347">
    <property type="entry name" value="SDR_fam"/>
</dbReference>
<evidence type="ECO:0000313" key="3">
    <source>
        <dbReference type="EMBL" id="ORB45384.1"/>
    </source>
</evidence>
<dbReference type="OrthoDB" id="4380821at2"/>
<comment type="similarity">
    <text evidence="1">Belongs to the short-chain dehydrogenases/reductases (SDR) family.</text>
</comment>
<reference evidence="3 4" key="1">
    <citation type="submission" date="2017-02" db="EMBL/GenBank/DDBJ databases">
        <title>The new phylogeny of genus Mycobacterium.</title>
        <authorList>
            <person name="Tortoli E."/>
            <person name="Trovato A."/>
            <person name="Cirillo D.M."/>
        </authorList>
    </citation>
    <scope>NUCLEOTIDE SEQUENCE [LARGE SCALE GENOMIC DNA]</scope>
    <source>
        <strain evidence="3 4">DSM 45000</strain>
    </source>
</reference>
<organism evidence="3 4">
    <name type="scientific">Mycobacterium paraseoulense</name>
    <dbReference type="NCBI Taxonomy" id="590652"/>
    <lineage>
        <taxon>Bacteria</taxon>
        <taxon>Bacillati</taxon>
        <taxon>Actinomycetota</taxon>
        <taxon>Actinomycetes</taxon>
        <taxon>Mycobacteriales</taxon>
        <taxon>Mycobacteriaceae</taxon>
        <taxon>Mycobacterium</taxon>
    </lineage>
</organism>
<dbReference type="GO" id="GO:0016491">
    <property type="term" value="F:oxidoreductase activity"/>
    <property type="evidence" value="ECO:0007669"/>
    <property type="project" value="UniProtKB-KW"/>
</dbReference>
<evidence type="ECO:0008006" key="5">
    <source>
        <dbReference type="Google" id="ProtNLM"/>
    </source>
</evidence>
<dbReference type="PANTHER" id="PTHR43639">
    <property type="entry name" value="OXIDOREDUCTASE, SHORT-CHAIN DEHYDROGENASE/REDUCTASE FAMILY (AFU_ORTHOLOGUE AFUA_5G02870)"/>
    <property type="match status" value="1"/>
</dbReference>
<proteinExistence type="inferred from homology"/>
<dbReference type="Pfam" id="PF13561">
    <property type="entry name" value="adh_short_C2"/>
    <property type="match status" value="1"/>
</dbReference>
<dbReference type="PRINTS" id="PR00081">
    <property type="entry name" value="GDHRDH"/>
</dbReference>
<evidence type="ECO:0000256" key="1">
    <source>
        <dbReference type="ARBA" id="ARBA00006484"/>
    </source>
</evidence>
<protein>
    <recommendedName>
        <fullName evidence="5">Short-chain dehydrogenase</fullName>
    </recommendedName>
</protein>
<comment type="caution">
    <text evidence="3">The sequence shown here is derived from an EMBL/GenBank/DDBJ whole genome shotgun (WGS) entry which is preliminary data.</text>
</comment>
<dbReference type="Gene3D" id="3.40.50.720">
    <property type="entry name" value="NAD(P)-binding Rossmann-like Domain"/>
    <property type="match status" value="1"/>
</dbReference>